<evidence type="ECO:0000313" key="2">
    <source>
        <dbReference type="Proteomes" id="UP000192775"/>
    </source>
</evidence>
<accession>A0A1X9LG55</accession>
<dbReference type="EMBL" id="CP020715">
    <property type="protein sequence ID" value="ARJ04164.1"/>
    <property type="molecule type" value="Genomic_DNA"/>
</dbReference>
<dbReference type="KEGG" id="cphy:B5808_02170"/>
<dbReference type="RefSeq" id="WP_085018033.1">
    <property type="nucleotide sequence ID" value="NZ_BMHD01000001.1"/>
</dbReference>
<proteinExistence type="predicted"/>
<dbReference type="AlphaFoldDB" id="A0A1X9LG55"/>
<reference evidence="1 2" key="1">
    <citation type="submission" date="2017-04" db="EMBL/GenBank/DDBJ databases">
        <authorList>
            <person name="Afonso C.L."/>
            <person name="Miller P.J."/>
            <person name="Scott M.A."/>
            <person name="Spackman E."/>
            <person name="Goraichik I."/>
            <person name="Dimitrov K.M."/>
            <person name="Suarez D.L."/>
            <person name="Swayne D.E."/>
        </authorList>
    </citation>
    <scope>NUCLEOTIDE SEQUENCE [LARGE SCALE GENOMIC DNA]</scope>
    <source>
        <strain evidence="2">XA(T)</strain>
    </source>
</reference>
<sequence>MGDDDNLDLGTVYGAAKFGSRTATPRILTVYAGVGGHHEPVQRLRLTRGTAQELRAGGYTMVRVRHRFRTYEISLTRYLGLDR</sequence>
<gene>
    <name evidence="1" type="ORF">B5808_02170</name>
</gene>
<protein>
    <submittedName>
        <fullName evidence="1">Uncharacterized protein</fullName>
    </submittedName>
</protein>
<organism evidence="1 2">
    <name type="scientific">Cnuibacter physcomitrellae</name>
    <dbReference type="NCBI Taxonomy" id="1619308"/>
    <lineage>
        <taxon>Bacteria</taxon>
        <taxon>Bacillati</taxon>
        <taxon>Actinomycetota</taxon>
        <taxon>Actinomycetes</taxon>
        <taxon>Micrococcales</taxon>
        <taxon>Microbacteriaceae</taxon>
        <taxon>Cnuibacter</taxon>
    </lineage>
</organism>
<evidence type="ECO:0000313" key="1">
    <source>
        <dbReference type="EMBL" id="ARJ04164.1"/>
    </source>
</evidence>
<keyword evidence="2" id="KW-1185">Reference proteome</keyword>
<name>A0A1X9LG55_9MICO</name>
<dbReference type="Proteomes" id="UP000192775">
    <property type="component" value="Chromosome"/>
</dbReference>